<evidence type="ECO:0000313" key="2">
    <source>
        <dbReference type="EMBL" id="KAF9762871.1"/>
    </source>
</evidence>
<dbReference type="AlphaFoldDB" id="A0A9P6GYG8"/>
<evidence type="ECO:0000313" key="3">
    <source>
        <dbReference type="Proteomes" id="UP000740883"/>
    </source>
</evidence>
<evidence type="ECO:0000256" key="1">
    <source>
        <dbReference type="SAM" id="MobiDB-lite"/>
    </source>
</evidence>
<feature type="compositionally biased region" description="Basic and acidic residues" evidence="1">
    <location>
        <begin position="65"/>
        <end position="130"/>
    </location>
</feature>
<gene>
    <name evidence="2" type="ORF">NGRA_1694</name>
</gene>
<feature type="compositionally biased region" description="Polar residues" evidence="1">
    <location>
        <begin position="55"/>
        <end position="64"/>
    </location>
</feature>
<organism evidence="2 3">
    <name type="scientific">Nosema granulosis</name>
    <dbReference type="NCBI Taxonomy" id="83296"/>
    <lineage>
        <taxon>Eukaryota</taxon>
        <taxon>Fungi</taxon>
        <taxon>Fungi incertae sedis</taxon>
        <taxon>Microsporidia</taxon>
        <taxon>Nosematidae</taxon>
        <taxon>Nosema</taxon>
    </lineage>
</organism>
<name>A0A9P6GYG8_9MICR</name>
<dbReference type="OrthoDB" id="2195345at2759"/>
<proteinExistence type="predicted"/>
<sequence length="228" mass="27279">MQNNSGDRKINRRRTRNRTQVIHFDMSELDNLRTSQDGEASNAVEPGFQKITVDNFLNNSYNYNTEDKLKEDKHEEDKHEEDKLKEDKLKEDKLKEDKLKEDKHEDKHEDKYEKDKHEEDKYEDKLKEDTSFSMENSTATAPTVQSNSDRMFSFSEISNFFKKMEKRELFPKNKHDYIYKKSKVDANTLNTNDIMEERNIIHMRIEDELIPCLSNNPFIQADKKCRNK</sequence>
<dbReference type="Proteomes" id="UP000740883">
    <property type="component" value="Unassembled WGS sequence"/>
</dbReference>
<accession>A0A9P6GYG8</accession>
<dbReference type="EMBL" id="SBJO01000125">
    <property type="protein sequence ID" value="KAF9762871.1"/>
    <property type="molecule type" value="Genomic_DNA"/>
</dbReference>
<reference evidence="2 3" key="1">
    <citation type="journal article" date="2020" name="Genome Biol. Evol.">
        <title>Comparative genomics of strictly vertically transmitted, feminizing microsporidia endosymbionts of amphipod crustaceans.</title>
        <authorList>
            <person name="Cormier A."/>
            <person name="Chebbi M.A."/>
            <person name="Giraud I."/>
            <person name="Wattier R."/>
            <person name="Teixeira M."/>
            <person name="Gilbert C."/>
            <person name="Rigaud T."/>
            <person name="Cordaux R."/>
        </authorList>
    </citation>
    <scope>NUCLEOTIDE SEQUENCE [LARGE SCALE GENOMIC DNA]</scope>
    <source>
        <strain evidence="2 3">Ou3-Ou53</strain>
    </source>
</reference>
<keyword evidence="3" id="KW-1185">Reference proteome</keyword>
<feature type="region of interest" description="Disordered" evidence="1">
    <location>
        <begin position="1"/>
        <end position="145"/>
    </location>
</feature>
<feature type="compositionally biased region" description="Polar residues" evidence="1">
    <location>
        <begin position="131"/>
        <end position="145"/>
    </location>
</feature>
<comment type="caution">
    <text evidence="2">The sequence shown here is derived from an EMBL/GenBank/DDBJ whole genome shotgun (WGS) entry which is preliminary data.</text>
</comment>
<protein>
    <submittedName>
        <fullName evidence="2">Uncharacterized protein</fullName>
    </submittedName>
</protein>